<dbReference type="CDD" id="cd18186">
    <property type="entry name" value="BTB_POZ_ZBTB_KLHL-like"/>
    <property type="match status" value="1"/>
</dbReference>
<reference evidence="2" key="1">
    <citation type="submission" date="2019-10" db="EMBL/GenBank/DDBJ databases">
        <title>Conservation and host-specific expression of non-tandemly repeated heterogenous ribosome RNA gene in arbuscular mycorrhizal fungi.</title>
        <authorList>
            <person name="Maeda T."/>
            <person name="Kobayashi Y."/>
            <person name="Nakagawa T."/>
            <person name="Ezawa T."/>
            <person name="Yamaguchi K."/>
            <person name="Bino T."/>
            <person name="Nishimoto Y."/>
            <person name="Shigenobu S."/>
            <person name="Kawaguchi M."/>
        </authorList>
    </citation>
    <scope>NUCLEOTIDE SEQUENCE</scope>
    <source>
        <strain evidence="2">HR1</strain>
    </source>
</reference>
<gene>
    <name evidence="2" type="ORF">RCL2_000022200</name>
</gene>
<dbReference type="Gene3D" id="3.30.710.10">
    <property type="entry name" value="Potassium Channel Kv1.1, Chain A"/>
    <property type="match status" value="1"/>
</dbReference>
<evidence type="ECO:0000259" key="1">
    <source>
        <dbReference type="PROSITE" id="PS50097"/>
    </source>
</evidence>
<dbReference type="Pfam" id="PF00651">
    <property type="entry name" value="BTB"/>
    <property type="match status" value="1"/>
</dbReference>
<proteinExistence type="predicted"/>
<evidence type="ECO:0000313" key="3">
    <source>
        <dbReference type="Proteomes" id="UP000615446"/>
    </source>
</evidence>
<dbReference type="Proteomes" id="UP000615446">
    <property type="component" value="Unassembled WGS sequence"/>
</dbReference>
<accession>A0A8H3QD09</accession>
<dbReference type="InterPro" id="IPR011333">
    <property type="entry name" value="SKP1/BTB/POZ_sf"/>
</dbReference>
<organism evidence="2 3">
    <name type="scientific">Rhizophagus clarus</name>
    <dbReference type="NCBI Taxonomy" id="94130"/>
    <lineage>
        <taxon>Eukaryota</taxon>
        <taxon>Fungi</taxon>
        <taxon>Fungi incertae sedis</taxon>
        <taxon>Mucoromycota</taxon>
        <taxon>Glomeromycotina</taxon>
        <taxon>Glomeromycetes</taxon>
        <taxon>Glomerales</taxon>
        <taxon>Glomeraceae</taxon>
        <taxon>Rhizophagus</taxon>
    </lineage>
</organism>
<feature type="domain" description="BTB" evidence="1">
    <location>
        <begin position="23"/>
        <end position="85"/>
    </location>
</feature>
<dbReference type="PANTHER" id="PTHR24410">
    <property type="entry name" value="HL07962P-RELATED"/>
    <property type="match status" value="1"/>
</dbReference>
<evidence type="ECO:0000313" key="2">
    <source>
        <dbReference type="EMBL" id="GES72664.1"/>
    </source>
</evidence>
<protein>
    <submittedName>
        <fullName evidence="2">BTB/POZ domain-containing protein</fullName>
    </submittedName>
</protein>
<dbReference type="InterPro" id="IPR000210">
    <property type="entry name" value="BTB/POZ_dom"/>
</dbReference>
<dbReference type="AlphaFoldDB" id="A0A8H3QD09"/>
<dbReference type="PROSITE" id="PS50097">
    <property type="entry name" value="BTB"/>
    <property type="match status" value="1"/>
</dbReference>
<dbReference type="EMBL" id="BLAL01000004">
    <property type="protein sequence ID" value="GES72664.1"/>
    <property type="molecule type" value="Genomic_DNA"/>
</dbReference>
<comment type="caution">
    <text evidence="2">The sequence shown here is derived from an EMBL/GenBank/DDBJ whole genome shotgun (WGS) entry which is preliminary data.</text>
</comment>
<dbReference type="OrthoDB" id="2379948at2759"/>
<dbReference type="InterPro" id="IPR051481">
    <property type="entry name" value="BTB-POZ/Galectin-3-binding"/>
</dbReference>
<name>A0A8H3QD09_9GLOM</name>
<sequence length="252" mass="29617">MSFKFESEVLKALEELLKTEANYDIIIHVGQKPDIKEFHVHSVLLCCRSDYFNSTLSAKDIIKKDGKFVIKKPNITPQAFDVIINKTGLEILNIMIAFEELKLTQLIKLAEDFLIKHHQSFLQNDPVEILQMTYSHKIFNNIQELCLEEIYLKPDILFNSVKLVNLPATLLGIILKQNDLTLNEIEIWENLVKWGLAQEKILNEDVSKWNQENFNIFERILHKFIPLIRFYDISSGDYFNKVRPYEQIYLKN</sequence>
<dbReference type="SUPFAM" id="SSF54695">
    <property type="entry name" value="POZ domain"/>
    <property type="match status" value="1"/>
</dbReference>
<dbReference type="PANTHER" id="PTHR24410:SF23">
    <property type="entry name" value="BTB DOMAIN-CONTAINING PROTEIN-RELATED"/>
    <property type="match status" value="1"/>
</dbReference>